<accession>A0AA36IX97</accession>
<organism evidence="2 3">
    <name type="scientific">Effrenium voratum</name>
    <dbReference type="NCBI Taxonomy" id="2562239"/>
    <lineage>
        <taxon>Eukaryota</taxon>
        <taxon>Sar</taxon>
        <taxon>Alveolata</taxon>
        <taxon>Dinophyceae</taxon>
        <taxon>Suessiales</taxon>
        <taxon>Symbiodiniaceae</taxon>
        <taxon>Effrenium</taxon>
    </lineage>
</organism>
<dbReference type="AlphaFoldDB" id="A0AA36IX97"/>
<dbReference type="Proteomes" id="UP001178507">
    <property type="component" value="Unassembled WGS sequence"/>
</dbReference>
<sequence>MASTFEVFNLAAPCAAATGSVWFSPQQPYRDVRDYQLAPHHQGMAHPPQNEAVRRDLLRYLGANGISHSRRSVRRPASDAEARPRPRWRPSGSCQRQASLGFLAPEAPDPLPSFSRAGSRGPRVQRKAG</sequence>
<feature type="region of interest" description="Disordered" evidence="1">
    <location>
        <begin position="68"/>
        <end position="129"/>
    </location>
</feature>
<evidence type="ECO:0000313" key="3">
    <source>
        <dbReference type="Proteomes" id="UP001178507"/>
    </source>
</evidence>
<gene>
    <name evidence="2" type="ORF">EVOR1521_LOCUS20014</name>
</gene>
<proteinExistence type="predicted"/>
<comment type="caution">
    <text evidence="2">The sequence shown here is derived from an EMBL/GenBank/DDBJ whole genome shotgun (WGS) entry which is preliminary data.</text>
</comment>
<evidence type="ECO:0000313" key="2">
    <source>
        <dbReference type="EMBL" id="CAJ1395620.1"/>
    </source>
</evidence>
<reference evidence="2" key="1">
    <citation type="submission" date="2023-08" db="EMBL/GenBank/DDBJ databases">
        <authorList>
            <person name="Chen Y."/>
            <person name="Shah S."/>
            <person name="Dougan E. K."/>
            <person name="Thang M."/>
            <person name="Chan C."/>
        </authorList>
    </citation>
    <scope>NUCLEOTIDE SEQUENCE</scope>
</reference>
<keyword evidence="3" id="KW-1185">Reference proteome</keyword>
<protein>
    <submittedName>
        <fullName evidence="2">Uncharacterized protein</fullName>
    </submittedName>
</protein>
<name>A0AA36IX97_9DINO</name>
<dbReference type="EMBL" id="CAUJNA010003204">
    <property type="protein sequence ID" value="CAJ1395620.1"/>
    <property type="molecule type" value="Genomic_DNA"/>
</dbReference>
<evidence type="ECO:0000256" key="1">
    <source>
        <dbReference type="SAM" id="MobiDB-lite"/>
    </source>
</evidence>